<sequence>MPLIVSQGLWVAARATRLPEAAGPRQGQSGQGTPLRLLILGDSSAAGVGVDHQDNALSGRLVARLAATHSVDWHLWARSGLTTSSALRLLAAQETRAFDIAVLALGVNDVKNGVHLRRWQTNYQRLIAVLRTRLNVRQIYASGVPPLGSFPLLPDPLRSVLGARADRFDAALGAICAGAGHAHHLAFDIPLDPQFVAADGFHPSAVLYDIWAAQVAAAIHAHPLTSAAP</sequence>
<proteinExistence type="predicted"/>
<dbReference type="EMBL" id="JBHDIY010000002">
    <property type="protein sequence ID" value="MFL4470518.1"/>
    <property type="molecule type" value="Genomic_DNA"/>
</dbReference>
<dbReference type="RefSeq" id="WP_407592369.1">
    <property type="nucleotide sequence ID" value="NZ_JBHDIY010000002.1"/>
</dbReference>
<dbReference type="GO" id="GO:0016787">
    <property type="term" value="F:hydrolase activity"/>
    <property type="evidence" value="ECO:0007669"/>
    <property type="project" value="UniProtKB-KW"/>
</dbReference>
<dbReference type="InterPro" id="IPR036514">
    <property type="entry name" value="SGNH_hydro_sf"/>
</dbReference>
<evidence type="ECO:0000259" key="1">
    <source>
        <dbReference type="Pfam" id="PF13472"/>
    </source>
</evidence>
<comment type="caution">
    <text evidence="2">The sequence shown here is derived from an EMBL/GenBank/DDBJ whole genome shotgun (WGS) entry which is preliminary data.</text>
</comment>
<dbReference type="CDD" id="cd01836">
    <property type="entry name" value="FeeA_FeeB_like"/>
    <property type="match status" value="1"/>
</dbReference>
<feature type="domain" description="SGNH hydrolase-type esterase" evidence="1">
    <location>
        <begin position="39"/>
        <end position="209"/>
    </location>
</feature>
<keyword evidence="2" id="KW-0378">Hydrolase</keyword>
<keyword evidence="3" id="KW-1185">Reference proteome</keyword>
<gene>
    <name evidence="2" type="ORF">ACERZ8_11745</name>
</gene>
<evidence type="ECO:0000313" key="3">
    <source>
        <dbReference type="Proteomes" id="UP001627408"/>
    </source>
</evidence>
<dbReference type="Pfam" id="PF13472">
    <property type="entry name" value="Lipase_GDSL_2"/>
    <property type="match status" value="1"/>
</dbReference>
<organism evidence="2 3">
    <name type="scientific">Tateyamaria armeniaca</name>
    <dbReference type="NCBI Taxonomy" id="2518930"/>
    <lineage>
        <taxon>Bacteria</taxon>
        <taxon>Pseudomonadati</taxon>
        <taxon>Pseudomonadota</taxon>
        <taxon>Alphaproteobacteria</taxon>
        <taxon>Rhodobacterales</taxon>
        <taxon>Roseobacteraceae</taxon>
        <taxon>Tateyamaria</taxon>
    </lineage>
</organism>
<evidence type="ECO:0000313" key="2">
    <source>
        <dbReference type="EMBL" id="MFL4470518.1"/>
    </source>
</evidence>
<dbReference type="Gene3D" id="3.40.50.1110">
    <property type="entry name" value="SGNH hydrolase"/>
    <property type="match status" value="1"/>
</dbReference>
<reference evidence="2 3" key="1">
    <citation type="submission" date="2024-08" db="EMBL/GenBank/DDBJ databases">
        <title>Tateyamaria sp. nov., isolated from marine algae.</title>
        <authorList>
            <person name="Choi B.J."/>
            <person name="Kim J.M."/>
            <person name="Lee J.K."/>
            <person name="Choi D.G."/>
            <person name="Bayburt H."/>
            <person name="Baek J.H."/>
            <person name="Han D.M."/>
            <person name="Jeon C.O."/>
        </authorList>
    </citation>
    <scope>NUCLEOTIDE SEQUENCE [LARGE SCALE GENOMIC DNA]</scope>
    <source>
        <strain evidence="2 3">KMU-156</strain>
    </source>
</reference>
<name>A0ABW8UTR0_9RHOB</name>
<dbReference type="InterPro" id="IPR013830">
    <property type="entry name" value="SGNH_hydro"/>
</dbReference>
<accession>A0ABW8UTR0</accession>
<dbReference type="Proteomes" id="UP001627408">
    <property type="component" value="Unassembled WGS sequence"/>
</dbReference>
<protein>
    <submittedName>
        <fullName evidence="2">SGNH/GDSL hydrolase family protein</fullName>
    </submittedName>
</protein>
<dbReference type="SUPFAM" id="SSF52266">
    <property type="entry name" value="SGNH hydrolase"/>
    <property type="match status" value="1"/>
</dbReference>